<keyword evidence="4 6" id="KW-1133">Transmembrane helix</keyword>
<feature type="transmembrane region" description="Helical" evidence="6">
    <location>
        <begin position="355"/>
        <end position="374"/>
    </location>
</feature>
<reference evidence="7 8" key="1">
    <citation type="submission" date="2023-07" db="EMBL/GenBank/DDBJ databases">
        <title>Functional and genomic diversity of the sorghum phyllosphere microbiome.</title>
        <authorList>
            <person name="Shade A."/>
        </authorList>
    </citation>
    <scope>NUCLEOTIDE SEQUENCE [LARGE SCALE GENOMIC DNA]</scope>
    <source>
        <strain evidence="7 8">SORGH_AS_0892</strain>
    </source>
</reference>
<evidence type="ECO:0000256" key="3">
    <source>
        <dbReference type="ARBA" id="ARBA00022692"/>
    </source>
</evidence>
<protein>
    <submittedName>
        <fullName evidence="7">O-antigen/teichoic acid export membrane protein</fullName>
    </submittedName>
</protein>
<dbReference type="EMBL" id="JAUTBA010000001">
    <property type="protein sequence ID" value="MDQ1148139.1"/>
    <property type="molecule type" value="Genomic_DNA"/>
</dbReference>
<keyword evidence="5 6" id="KW-0472">Membrane</keyword>
<feature type="transmembrane region" description="Helical" evidence="6">
    <location>
        <begin position="386"/>
        <end position="405"/>
    </location>
</feature>
<dbReference type="PANTHER" id="PTHR30250:SF26">
    <property type="entry name" value="PSMA PROTEIN"/>
    <property type="match status" value="1"/>
</dbReference>
<gene>
    <name evidence="7" type="ORF">QE382_000123</name>
</gene>
<dbReference type="PANTHER" id="PTHR30250">
    <property type="entry name" value="PST FAMILY PREDICTED COLANIC ACID TRANSPORTER"/>
    <property type="match status" value="1"/>
</dbReference>
<evidence type="ECO:0000256" key="2">
    <source>
        <dbReference type="ARBA" id="ARBA00022475"/>
    </source>
</evidence>
<organism evidence="7 8">
    <name type="scientific">Sphingobacterium zeae</name>
    <dbReference type="NCBI Taxonomy" id="1776859"/>
    <lineage>
        <taxon>Bacteria</taxon>
        <taxon>Pseudomonadati</taxon>
        <taxon>Bacteroidota</taxon>
        <taxon>Sphingobacteriia</taxon>
        <taxon>Sphingobacteriales</taxon>
        <taxon>Sphingobacteriaceae</taxon>
        <taxon>Sphingobacterium</taxon>
    </lineage>
</organism>
<name>A0ABU0TZL5_9SPHI</name>
<comment type="subcellular location">
    <subcellularLocation>
        <location evidence="1">Cell membrane</location>
        <topology evidence="1">Multi-pass membrane protein</topology>
    </subcellularLocation>
</comment>
<feature type="transmembrane region" description="Helical" evidence="6">
    <location>
        <begin position="49"/>
        <end position="73"/>
    </location>
</feature>
<dbReference type="Proteomes" id="UP001244640">
    <property type="component" value="Unassembled WGS sequence"/>
</dbReference>
<comment type="caution">
    <text evidence="7">The sequence shown here is derived from an EMBL/GenBank/DDBJ whole genome shotgun (WGS) entry which is preliminary data.</text>
</comment>
<evidence type="ECO:0000256" key="5">
    <source>
        <dbReference type="ARBA" id="ARBA00023136"/>
    </source>
</evidence>
<feature type="transmembrane region" description="Helical" evidence="6">
    <location>
        <begin position="20"/>
        <end position="42"/>
    </location>
</feature>
<evidence type="ECO:0000313" key="7">
    <source>
        <dbReference type="EMBL" id="MDQ1148139.1"/>
    </source>
</evidence>
<proteinExistence type="predicted"/>
<feature type="transmembrane region" description="Helical" evidence="6">
    <location>
        <begin position="411"/>
        <end position="433"/>
    </location>
</feature>
<keyword evidence="2" id="KW-1003">Cell membrane</keyword>
<evidence type="ECO:0000256" key="6">
    <source>
        <dbReference type="SAM" id="Phobius"/>
    </source>
</evidence>
<feature type="transmembrane region" description="Helical" evidence="6">
    <location>
        <begin position="139"/>
        <end position="160"/>
    </location>
</feature>
<feature type="transmembrane region" description="Helical" evidence="6">
    <location>
        <begin position="323"/>
        <end position="343"/>
    </location>
</feature>
<dbReference type="InterPro" id="IPR050833">
    <property type="entry name" value="Poly_Biosynth_Transport"/>
</dbReference>
<feature type="transmembrane region" description="Helical" evidence="6">
    <location>
        <begin position="98"/>
        <end position="119"/>
    </location>
</feature>
<feature type="transmembrane region" description="Helical" evidence="6">
    <location>
        <begin position="469"/>
        <end position="489"/>
    </location>
</feature>
<accession>A0ABU0TZL5</accession>
<keyword evidence="3 6" id="KW-0812">Transmembrane</keyword>
<evidence type="ECO:0000313" key="8">
    <source>
        <dbReference type="Proteomes" id="UP001244640"/>
    </source>
</evidence>
<sequence>MFFRNFLRKIKESPSYFMSLQWGVSSIVINFFKQILFVPIFIQSVGKDGYAFWLIISAIVLMVRAINLGQLYYSSNVINLSYHQGKDVNEAINTGQGASLVMMLFQVLVTFILCSKTILRSFLDYNDLQFSELKVGESLFYLSISLIIYQYTTMFMVRFFEPLGKVNITIKHQTLGELYDFIVTIVGIYFTKSVYYTCIFLLIGKCLQSIYLFFYCKKNLPFDLKFNFNQFDLSKSFDAIKKSFILSISFIIEKIYEIGLSLVVSRAYNSLTVTLFGTNRIISNSALRVSNIATTPLMPNLQKYFSLNQKTQILDLISSFWKLSGNLLIVGIVVFTPIIPRIFNIWTLGKIDFNIQLLAFLLIAILFQNYSMILSEFIKRVNMGKIILIYNIIKISITVSVLFLGGYINNVVYLGLSLALGEITSLIFLIYCVSRLFEGREFLSIAIKYILPLVIFSTLYFLYSCNKLPYTYLVVLSLSSFVIFNIEILKKIINKYK</sequence>
<feature type="transmembrane region" description="Helical" evidence="6">
    <location>
        <begin position="445"/>
        <end position="463"/>
    </location>
</feature>
<keyword evidence="8" id="KW-1185">Reference proteome</keyword>
<evidence type="ECO:0000256" key="1">
    <source>
        <dbReference type="ARBA" id="ARBA00004651"/>
    </source>
</evidence>
<evidence type="ECO:0000256" key="4">
    <source>
        <dbReference type="ARBA" id="ARBA00022989"/>
    </source>
</evidence>